<dbReference type="InterPro" id="IPR036388">
    <property type="entry name" value="WH-like_DNA-bd_sf"/>
</dbReference>
<dbReference type="InterPro" id="IPR008920">
    <property type="entry name" value="TF_FadR/GntR_C"/>
</dbReference>
<evidence type="ECO:0000313" key="6">
    <source>
        <dbReference type="Proteomes" id="UP000050969"/>
    </source>
</evidence>
<dbReference type="SUPFAM" id="SSF46785">
    <property type="entry name" value="Winged helix' DNA-binding domain"/>
    <property type="match status" value="1"/>
</dbReference>
<dbReference type="Proteomes" id="UP000050969">
    <property type="component" value="Unassembled WGS sequence"/>
</dbReference>
<dbReference type="STRING" id="1293598.IV56_GL000525"/>
<dbReference type="SMART" id="SM00895">
    <property type="entry name" value="FCD"/>
    <property type="match status" value="1"/>
</dbReference>
<dbReference type="Gene3D" id="1.10.10.10">
    <property type="entry name" value="Winged helix-like DNA-binding domain superfamily/Winged helix DNA-binding domain"/>
    <property type="match status" value="1"/>
</dbReference>
<dbReference type="InterPro" id="IPR011711">
    <property type="entry name" value="GntR_C"/>
</dbReference>
<dbReference type="SMART" id="SM00345">
    <property type="entry name" value="HTH_GNTR"/>
    <property type="match status" value="1"/>
</dbReference>
<evidence type="ECO:0000256" key="1">
    <source>
        <dbReference type="ARBA" id="ARBA00023015"/>
    </source>
</evidence>
<keyword evidence="6" id="KW-1185">Reference proteome</keyword>
<dbReference type="RefSeq" id="WP_056992765.1">
    <property type="nucleotide sequence ID" value="NZ_JQCE01000021.1"/>
</dbReference>
<dbReference type="EMBL" id="JQCE01000021">
    <property type="protein sequence ID" value="KRO17198.1"/>
    <property type="molecule type" value="Genomic_DNA"/>
</dbReference>
<reference evidence="5 6" key="1">
    <citation type="journal article" date="2015" name="Genome Announc.">
        <title>Expanding the biotechnology potential of lactobacilli through comparative genomics of 213 strains and associated genera.</title>
        <authorList>
            <person name="Sun Z."/>
            <person name="Harris H.M."/>
            <person name="McCann A."/>
            <person name="Guo C."/>
            <person name="Argimon S."/>
            <person name="Zhang W."/>
            <person name="Yang X."/>
            <person name="Jeffery I.B."/>
            <person name="Cooney J.C."/>
            <person name="Kagawa T.F."/>
            <person name="Liu W."/>
            <person name="Song Y."/>
            <person name="Salvetti E."/>
            <person name="Wrobel A."/>
            <person name="Rasinkangas P."/>
            <person name="Parkhill J."/>
            <person name="Rea M.C."/>
            <person name="O'Sullivan O."/>
            <person name="Ritari J."/>
            <person name="Douillard F.P."/>
            <person name="Paul Ross R."/>
            <person name="Yang R."/>
            <person name="Briner A.E."/>
            <person name="Felis G.E."/>
            <person name="de Vos W.M."/>
            <person name="Barrangou R."/>
            <person name="Klaenhammer T.R."/>
            <person name="Caufield P.W."/>
            <person name="Cui Y."/>
            <person name="Zhang H."/>
            <person name="O'Toole P.W."/>
        </authorList>
    </citation>
    <scope>NUCLEOTIDE SEQUENCE [LARGE SCALE GENOMIC DNA]</scope>
    <source>
        <strain evidence="5 6">DSM 24301</strain>
    </source>
</reference>
<dbReference type="PANTHER" id="PTHR43537:SF5">
    <property type="entry name" value="UXU OPERON TRANSCRIPTIONAL REGULATOR"/>
    <property type="match status" value="1"/>
</dbReference>
<name>A0A0R2MU99_9LACO</name>
<dbReference type="Pfam" id="PF00392">
    <property type="entry name" value="GntR"/>
    <property type="match status" value="1"/>
</dbReference>
<evidence type="ECO:0000256" key="3">
    <source>
        <dbReference type="ARBA" id="ARBA00023163"/>
    </source>
</evidence>
<dbReference type="PANTHER" id="PTHR43537">
    <property type="entry name" value="TRANSCRIPTIONAL REGULATOR, GNTR FAMILY"/>
    <property type="match status" value="1"/>
</dbReference>
<evidence type="ECO:0000256" key="2">
    <source>
        <dbReference type="ARBA" id="ARBA00023125"/>
    </source>
</evidence>
<dbReference type="GO" id="GO:0003700">
    <property type="term" value="F:DNA-binding transcription factor activity"/>
    <property type="evidence" value="ECO:0007669"/>
    <property type="project" value="InterPro"/>
</dbReference>
<organism evidence="5 6">
    <name type="scientific">Lacticaseibacillus saniviri JCM 17471 = DSM 24301</name>
    <dbReference type="NCBI Taxonomy" id="1293598"/>
    <lineage>
        <taxon>Bacteria</taxon>
        <taxon>Bacillati</taxon>
        <taxon>Bacillota</taxon>
        <taxon>Bacilli</taxon>
        <taxon>Lactobacillales</taxon>
        <taxon>Lactobacillaceae</taxon>
        <taxon>Lacticaseibacillus</taxon>
    </lineage>
</organism>
<dbReference type="PROSITE" id="PS50949">
    <property type="entry name" value="HTH_GNTR"/>
    <property type="match status" value="1"/>
</dbReference>
<sequence length="231" mass="27173">MDAISAAVARNLDLTQNQPLKDLVYAAFRKTIILGEIPSGERINEKLFADTMNISRTPVRYALERLIEEDLVARKPGIGVVVKGIRIQDAYEIFAIRRELDALATRQAMKIMTVEQFDDLKALLEQTDQLNQQNRIDEVLANFTRFNDMIYDDSQMFRLKSIVKKLREYLFYFRDISVHAKERRDKALAEHWQIFRAMQQQDVDQINTLTREHLDRSLNFIIQEMRKHDIN</sequence>
<keyword evidence="3" id="KW-0804">Transcription</keyword>
<dbReference type="SUPFAM" id="SSF48008">
    <property type="entry name" value="GntR ligand-binding domain-like"/>
    <property type="match status" value="1"/>
</dbReference>
<dbReference type="InterPro" id="IPR036390">
    <property type="entry name" value="WH_DNA-bd_sf"/>
</dbReference>
<dbReference type="Pfam" id="PF07729">
    <property type="entry name" value="FCD"/>
    <property type="match status" value="1"/>
</dbReference>
<evidence type="ECO:0000313" key="5">
    <source>
        <dbReference type="EMBL" id="KRO17198.1"/>
    </source>
</evidence>
<gene>
    <name evidence="5" type="ORF">IV56_GL000525</name>
</gene>
<keyword evidence="1" id="KW-0805">Transcription regulation</keyword>
<keyword evidence="2" id="KW-0238">DNA-binding</keyword>
<evidence type="ECO:0000259" key="4">
    <source>
        <dbReference type="PROSITE" id="PS50949"/>
    </source>
</evidence>
<comment type="caution">
    <text evidence="5">The sequence shown here is derived from an EMBL/GenBank/DDBJ whole genome shotgun (WGS) entry which is preliminary data.</text>
</comment>
<protein>
    <submittedName>
        <fullName evidence="5">CitR protein</fullName>
    </submittedName>
</protein>
<accession>A0A0R2MU99</accession>
<proteinExistence type="predicted"/>
<dbReference type="AlphaFoldDB" id="A0A0R2MU99"/>
<dbReference type="GO" id="GO:0003677">
    <property type="term" value="F:DNA binding"/>
    <property type="evidence" value="ECO:0007669"/>
    <property type="project" value="UniProtKB-KW"/>
</dbReference>
<dbReference type="Gene3D" id="1.20.120.530">
    <property type="entry name" value="GntR ligand-binding domain-like"/>
    <property type="match status" value="1"/>
</dbReference>
<feature type="domain" description="HTH gntR-type" evidence="4">
    <location>
        <begin position="18"/>
        <end position="85"/>
    </location>
</feature>
<dbReference type="PATRIC" id="fig|1293598.4.peg.559"/>
<dbReference type="InterPro" id="IPR000524">
    <property type="entry name" value="Tscrpt_reg_HTH_GntR"/>
</dbReference>